<evidence type="ECO:0000313" key="2">
    <source>
        <dbReference type="EMBL" id="GBP18558.1"/>
    </source>
</evidence>
<feature type="chain" id="PRO_5020033431" evidence="1">
    <location>
        <begin position="23"/>
        <end position="100"/>
    </location>
</feature>
<evidence type="ECO:0000256" key="1">
    <source>
        <dbReference type="SAM" id="SignalP"/>
    </source>
</evidence>
<dbReference type="AlphaFoldDB" id="A0A4C1TX99"/>
<feature type="signal peptide" evidence="1">
    <location>
        <begin position="1"/>
        <end position="22"/>
    </location>
</feature>
<keyword evidence="3" id="KW-1185">Reference proteome</keyword>
<keyword evidence="1" id="KW-0732">Signal</keyword>
<organism evidence="2 3">
    <name type="scientific">Eumeta variegata</name>
    <name type="common">Bagworm moth</name>
    <name type="synonym">Eumeta japonica</name>
    <dbReference type="NCBI Taxonomy" id="151549"/>
    <lineage>
        <taxon>Eukaryota</taxon>
        <taxon>Metazoa</taxon>
        <taxon>Ecdysozoa</taxon>
        <taxon>Arthropoda</taxon>
        <taxon>Hexapoda</taxon>
        <taxon>Insecta</taxon>
        <taxon>Pterygota</taxon>
        <taxon>Neoptera</taxon>
        <taxon>Endopterygota</taxon>
        <taxon>Lepidoptera</taxon>
        <taxon>Glossata</taxon>
        <taxon>Ditrysia</taxon>
        <taxon>Tineoidea</taxon>
        <taxon>Psychidae</taxon>
        <taxon>Oiketicinae</taxon>
        <taxon>Eumeta</taxon>
    </lineage>
</organism>
<name>A0A4C1TX99_EUMVA</name>
<evidence type="ECO:0000313" key="3">
    <source>
        <dbReference type="Proteomes" id="UP000299102"/>
    </source>
</evidence>
<dbReference type="EMBL" id="BGZK01000098">
    <property type="protein sequence ID" value="GBP18558.1"/>
    <property type="molecule type" value="Genomic_DNA"/>
</dbReference>
<sequence>MSAAWFYITALLFTVMNIPADGQLANCFAPSAPAFAPPCQPPMIVKESRNLNSLLPLLIMLMNDNGYRGACDCGGCEPRAQTIPIPYPIPVPINSPVFKY</sequence>
<gene>
    <name evidence="2" type="ORF">EVAR_13019_1</name>
</gene>
<reference evidence="2 3" key="1">
    <citation type="journal article" date="2019" name="Commun. Biol.">
        <title>The bagworm genome reveals a unique fibroin gene that provides high tensile strength.</title>
        <authorList>
            <person name="Kono N."/>
            <person name="Nakamura H."/>
            <person name="Ohtoshi R."/>
            <person name="Tomita M."/>
            <person name="Numata K."/>
            <person name="Arakawa K."/>
        </authorList>
    </citation>
    <scope>NUCLEOTIDE SEQUENCE [LARGE SCALE GENOMIC DNA]</scope>
</reference>
<accession>A0A4C1TX99</accession>
<comment type="caution">
    <text evidence="2">The sequence shown here is derived from an EMBL/GenBank/DDBJ whole genome shotgun (WGS) entry which is preliminary data.</text>
</comment>
<dbReference type="Proteomes" id="UP000299102">
    <property type="component" value="Unassembled WGS sequence"/>
</dbReference>
<proteinExistence type="predicted"/>
<protein>
    <submittedName>
        <fullName evidence="2">Uncharacterized protein</fullName>
    </submittedName>
</protein>